<keyword evidence="2" id="KW-0067">ATP-binding</keyword>
<dbReference type="SUPFAM" id="SSF52540">
    <property type="entry name" value="P-loop containing nucleoside triphosphate hydrolases"/>
    <property type="match status" value="1"/>
</dbReference>
<dbReference type="PRINTS" id="PR00364">
    <property type="entry name" value="DISEASERSIST"/>
</dbReference>
<dbReference type="Pfam" id="PF00931">
    <property type="entry name" value="NB-ARC"/>
    <property type="match status" value="1"/>
</dbReference>
<reference evidence="3" key="1">
    <citation type="journal article" date="2019" name="Int. J. Syst. Evol. Microbiol.">
        <title>The Global Catalogue of Microorganisms (GCM) 10K type strain sequencing project: providing services to taxonomists for standard genome sequencing and annotation.</title>
        <authorList>
            <consortium name="The Broad Institute Genomics Platform"/>
            <consortium name="The Broad Institute Genome Sequencing Center for Infectious Disease"/>
            <person name="Wu L."/>
            <person name="Ma J."/>
        </authorList>
    </citation>
    <scope>NUCLEOTIDE SEQUENCE [LARGE SCALE GENOMIC DNA]</scope>
    <source>
        <strain evidence="3">CGMCC 4.7152</strain>
    </source>
</reference>
<organism evidence="2 3">
    <name type="scientific">Dactylosporangium cerinum</name>
    <dbReference type="NCBI Taxonomy" id="1434730"/>
    <lineage>
        <taxon>Bacteria</taxon>
        <taxon>Bacillati</taxon>
        <taxon>Actinomycetota</taxon>
        <taxon>Actinomycetes</taxon>
        <taxon>Micromonosporales</taxon>
        <taxon>Micromonosporaceae</taxon>
        <taxon>Dactylosporangium</taxon>
    </lineage>
</organism>
<comment type="caution">
    <text evidence="2">The sequence shown here is derived from an EMBL/GenBank/DDBJ whole genome shotgun (WGS) entry which is preliminary data.</text>
</comment>
<evidence type="ECO:0000313" key="3">
    <source>
        <dbReference type="Proteomes" id="UP001595912"/>
    </source>
</evidence>
<accession>A0ABV9WID7</accession>
<sequence length="422" mass="44500">MARPAQLPVGVAALAGRDGELRRLDALAASSAMPIVAVTGMAGVGKTALAVHWAQSRRDRFPDGQLHVDLRGFCATGAPMSPLEALRGFLDALQVPAHSVTATLGEMAASFRSVVARRRMLLVVDNAIDVEQVRPLLPGAPGCAVVVTSRNDLADLFAATGADLLPLHALEEADAVELLTMRIGAARVRAEPDAAREIARRCAGLPFALCVVAARAATRPTFQLASIVAQLRAAGGGLDGFDSGGEATGPRALFSSSYRALPPAAAHLFRLLALHPGPDVAGHAAASLAGVPVDRVRPLLSELAHASLLVEHLPGRYVLHELLRSYAAELVDPLERPAAVRRLLDHYVRSAVVAAGVASTDLPRADPDSVIVVLPDEQATLDWYRLEEASLRTALQLAIDVDLLGHARHLRSALLKLQRPDA</sequence>
<evidence type="ECO:0000259" key="1">
    <source>
        <dbReference type="Pfam" id="PF00931"/>
    </source>
</evidence>
<dbReference type="PANTHER" id="PTHR47691">
    <property type="entry name" value="REGULATOR-RELATED"/>
    <property type="match status" value="1"/>
</dbReference>
<dbReference type="InterPro" id="IPR002182">
    <property type="entry name" value="NB-ARC"/>
</dbReference>
<evidence type="ECO:0000313" key="2">
    <source>
        <dbReference type="EMBL" id="MFC5007446.1"/>
    </source>
</evidence>
<dbReference type="Proteomes" id="UP001595912">
    <property type="component" value="Unassembled WGS sequence"/>
</dbReference>
<dbReference type="EMBL" id="JBHSIU010000125">
    <property type="protein sequence ID" value="MFC5007446.1"/>
    <property type="molecule type" value="Genomic_DNA"/>
</dbReference>
<name>A0ABV9WID7_9ACTN</name>
<dbReference type="InterPro" id="IPR027417">
    <property type="entry name" value="P-loop_NTPase"/>
</dbReference>
<keyword evidence="3" id="KW-1185">Reference proteome</keyword>
<protein>
    <submittedName>
        <fullName evidence="2">ATP-binding protein</fullName>
    </submittedName>
</protein>
<keyword evidence="2" id="KW-0547">Nucleotide-binding</keyword>
<dbReference type="RefSeq" id="WP_380128090.1">
    <property type="nucleotide sequence ID" value="NZ_JBHSIU010000125.1"/>
</dbReference>
<proteinExistence type="predicted"/>
<gene>
    <name evidence="2" type="ORF">ACFPIJ_57755</name>
</gene>
<dbReference type="GO" id="GO:0005524">
    <property type="term" value="F:ATP binding"/>
    <property type="evidence" value="ECO:0007669"/>
    <property type="project" value="UniProtKB-KW"/>
</dbReference>
<feature type="domain" description="NB-ARC" evidence="1">
    <location>
        <begin position="27"/>
        <end position="184"/>
    </location>
</feature>
<dbReference type="Gene3D" id="3.40.50.300">
    <property type="entry name" value="P-loop containing nucleotide triphosphate hydrolases"/>
    <property type="match status" value="1"/>
</dbReference>
<dbReference type="PANTHER" id="PTHR47691:SF3">
    <property type="entry name" value="HTH-TYPE TRANSCRIPTIONAL REGULATOR RV0890C-RELATED"/>
    <property type="match status" value="1"/>
</dbReference>